<evidence type="ECO:0000313" key="3">
    <source>
        <dbReference type="Proteomes" id="UP000823674"/>
    </source>
</evidence>
<keyword evidence="1" id="KW-0812">Transmembrane</keyword>
<comment type="caution">
    <text evidence="2">The sequence shown here is derived from an EMBL/GenBank/DDBJ whole genome shotgun (WGS) entry which is preliminary data.</text>
</comment>
<evidence type="ECO:0000256" key="1">
    <source>
        <dbReference type="SAM" id="Phobius"/>
    </source>
</evidence>
<protein>
    <submittedName>
        <fullName evidence="2">Uncharacterized protein</fullName>
    </submittedName>
</protein>
<keyword evidence="3" id="KW-1185">Reference proteome</keyword>
<evidence type="ECO:0000313" key="2">
    <source>
        <dbReference type="EMBL" id="KAG5393050.1"/>
    </source>
</evidence>
<gene>
    <name evidence="2" type="primary">A06p021650.1_BraROA</name>
    <name evidence="2" type="ORF">IGI04_023013</name>
</gene>
<organism evidence="2 3">
    <name type="scientific">Brassica rapa subsp. trilocularis</name>
    <dbReference type="NCBI Taxonomy" id="1813537"/>
    <lineage>
        <taxon>Eukaryota</taxon>
        <taxon>Viridiplantae</taxon>
        <taxon>Streptophyta</taxon>
        <taxon>Embryophyta</taxon>
        <taxon>Tracheophyta</taxon>
        <taxon>Spermatophyta</taxon>
        <taxon>Magnoliopsida</taxon>
        <taxon>eudicotyledons</taxon>
        <taxon>Gunneridae</taxon>
        <taxon>Pentapetalae</taxon>
        <taxon>rosids</taxon>
        <taxon>malvids</taxon>
        <taxon>Brassicales</taxon>
        <taxon>Brassicaceae</taxon>
        <taxon>Brassiceae</taxon>
        <taxon>Brassica</taxon>
    </lineage>
</organism>
<sequence>MTIYSLWFPWLYCVTNILQVLVIGLLYEEVVAGWLLRTDVTKFSSFKKLPLKKSLRFHLTEAPEVPGDQKSIQND</sequence>
<keyword evidence="1" id="KW-0472">Membrane</keyword>
<proteinExistence type="predicted"/>
<dbReference type="EMBL" id="JADBGQ010000006">
    <property type="protein sequence ID" value="KAG5393050.1"/>
    <property type="molecule type" value="Genomic_DNA"/>
</dbReference>
<dbReference type="Proteomes" id="UP000823674">
    <property type="component" value="Chromosome A06"/>
</dbReference>
<reference evidence="2 3" key="1">
    <citation type="submission" date="2021-03" db="EMBL/GenBank/DDBJ databases">
        <authorList>
            <person name="King G.J."/>
            <person name="Bancroft I."/>
            <person name="Baten A."/>
            <person name="Bloomfield J."/>
            <person name="Borpatragohain P."/>
            <person name="He Z."/>
            <person name="Irish N."/>
            <person name="Irwin J."/>
            <person name="Liu K."/>
            <person name="Mauleon R.P."/>
            <person name="Moore J."/>
            <person name="Morris R."/>
            <person name="Ostergaard L."/>
            <person name="Wang B."/>
            <person name="Wells R."/>
        </authorList>
    </citation>
    <scope>NUCLEOTIDE SEQUENCE [LARGE SCALE GENOMIC DNA]</scope>
    <source>
        <strain evidence="2">R-o-18</strain>
        <tissue evidence="2">Leaf</tissue>
    </source>
</reference>
<name>A0ABQ7M3Z3_BRACM</name>
<feature type="transmembrane region" description="Helical" evidence="1">
    <location>
        <begin position="6"/>
        <end position="27"/>
    </location>
</feature>
<keyword evidence="1" id="KW-1133">Transmembrane helix</keyword>
<accession>A0ABQ7M3Z3</accession>